<comment type="subcellular location">
    <subcellularLocation>
        <location evidence="3">Endomembrane system</location>
        <topology evidence="3">Multi-pass membrane protein</topology>
    </subcellularLocation>
</comment>
<evidence type="ECO:0000256" key="11">
    <source>
        <dbReference type="ARBA" id="ARBA00022989"/>
    </source>
</evidence>
<dbReference type="Pfam" id="PF13231">
    <property type="entry name" value="PMT_2"/>
    <property type="match status" value="1"/>
</dbReference>
<keyword evidence="8 14" id="KW-0812">Transmembrane</keyword>
<evidence type="ECO:0000256" key="9">
    <source>
        <dbReference type="ARBA" id="ARBA00022723"/>
    </source>
</evidence>
<evidence type="ECO:0000256" key="4">
    <source>
        <dbReference type="ARBA" id="ARBA00004922"/>
    </source>
</evidence>
<proteinExistence type="inferred from homology"/>
<evidence type="ECO:0000256" key="6">
    <source>
        <dbReference type="ARBA" id="ARBA00022676"/>
    </source>
</evidence>
<feature type="domain" description="Glycosyltransferase RgtA/B/C/D-like" evidence="15">
    <location>
        <begin position="91"/>
        <end position="247"/>
    </location>
</feature>
<feature type="transmembrane region" description="Helical" evidence="14">
    <location>
        <begin position="198"/>
        <end position="224"/>
    </location>
</feature>
<evidence type="ECO:0000256" key="14">
    <source>
        <dbReference type="SAM" id="Phobius"/>
    </source>
</evidence>
<feature type="transmembrane region" description="Helical" evidence="14">
    <location>
        <begin position="236"/>
        <end position="256"/>
    </location>
</feature>
<evidence type="ECO:0000256" key="2">
    <source>
        <dbReference type="ARBA" id="ARBA00001946"/>
    </source>
</evidence>
<organism evidence="16">
    <name type="scientific">Eiseniibacteriota bacterium</name>
    <dbReference type="NCBI Taxonomy" id="2212470"/>
    <lineage>
        <taxon>Bacteria</taxon>
        <taxon>Candidatus Eiseniibacteriota</taxon>
    </lineage>
</organism>
<feature type="transmembrane region" description="Helical" evidence="14">
    <location>
        <begin position="139"/>
        <end position="158"/>
    </location>
</feature>
<comment type="caution">
    <text evidence="16">The sequence shown here is derived from an EMBL/GenBank/DDBJ whole genome shotgun (WGS) entry which is preliminary data.</text>
</comment>
<name>A0A7V2AUA3_UNCEI</name>
<dbReference type="EMBL" id="DSEC01000203">
    <property type="protein sequence ID" value="HER43377.1"/>
    <property type="molecule type" value="Genomic_DNA"/>
</dbReference>
<keyword evidence="13" id="KW-0464">Manganese</keyword>
<evidence type="ECO:0000256" key="13">
    <source>
        <dbReference type="ARBA" id="ARBA00023211"/>
    </source>
</evidence>
<evidence type="ECO:0000256" key="10">
    <source>
        <dbReference type="ARBA" id="ARBA00022842"/>
    </source>
</evidence>
<comment type="pathway">
    <text evidence="4">Protein modification; protein glycosylation.</text>
</comment>
<evidence type="ECO:0000313" key="16">
    <source>
        <dbReference type="EMBL" id="HER43377.1"/>
    </source>
</evidence>
<dbReference type="GO" id="GO:0046872">
    <property type="term" value="F:metal ion binding"/>
    <property type="evidence" value="ECO:0007669"/>
    <property type="project" value="UniProtKB-KW"/>
</dbReference>
<feature type="non-terminal residue" evidence="16">
    <location>
        <position position="280"/>
    </location>
</feature>
<evidence type="ECO:0000256" key="8">
    <source>
        <dbReference type="ARBA" id="ARBA00022692"/>
    </source>
</evidence>
<evidence type="ECO:0000259" key="15">
    <source>
        <dbReference type="Pfam" id="PF13231"/>
    </source>
</evidence>
<sequence>MIPPHQYHNSITSVRWHGMGKRIFIVSLLALFCIACLARWGYRSRISQPRFVAEGAAHFRYTRMVSEGRPIPALDRDAQHPEGLMVFRETTPGMEYLFGYLHRIFPRTDLAAFVRFFSAFFFSLAVFPIALIASRLWGSRRAGLLSAALFAVALPLVARSSGFDFIRENVTFPLIVCHIHFLVAACEERSARDSVLSTLFLFAAMATWQGTQFYLIPLLSLLLARRIALEIGKGERLAAGLAALSVIAAGAVLPFLREGRFLLSLPAGLAYAWLVCDSAG</sequence>
<comment type="cofactor">
    <cofactor evidence="2">
        <name>Mg(2+)</name>
        <dbReference type="ChEBI" id="CHEBI:18420"/>
    </cofactor>
</comment>
<dbReference type="InterPro" id="IPR003674">
    <property type="entry name" value="Oligo_trans_STT3"/>
</dbReference>
<evidence type="ECO:0000256" key="3">
    <source>
        <dbReference type="ARBA" id="ARBA00004127"/>
    </source>
</evidence>
<feature type="transmembrane region" description="Helical" evidence="14">
    <location>
        <begin position="170"/>
        <end position="186"/>
    </location>
</feature>
<gene>
    <name evidence="16" type="ORF">ENO08_02850</name>
</gene>
<dbReference type="GO" id="GO:0012505">
    <property type="term" value="C:endomembrane system"/>
    <property type="evidence" value="ECO:0007669"/>
    <property type="project" value="UniProtKB-SubCell"/>
</dbReference>
<accession>A0A7V2AUA3</accession>
<keyword evidence="6" id="KW-0328">Glycosyltransferase</keyword>
<keyword evidence="10" id="KW-0460">Magnesium</keyword>
<dbReference type="Proteomes" id="UP000886069">
    <property type="component" value="Unassembled WGS sequence"/>
</dbReference>
<comment type="cofactor">
    <cofactor evidence="1">
        <name>Mn(2+)</name>
        <dbReference type="ChEBI" id="CHEBI:29035"/>
    </cofactor>
</comment>
<dbReference type="AlphaFoldDB" id="A0A7V2AUA3"/>
<feature type="transmembrane region" description="Helical" evidence="14">
    <location>
        <begin position="23"/>
        <end position="42"/>
    </location>
</feature>
<keyword evidence="12 14" id="KW-0472">Membrane</keyword>
<feature type="transmembrane region" description="Helical" evidence="14">
    <location>
        <begin position="112"/>
        <end position="133"/>
    </location>
</feature>
<dbReference type="UniPathway" id="UPA00378"/>
<evidence type="ECO:0000256" key="7">
    <source>
        <dbReference type="ARBA" id="ARBA00022679"/>
    </source>
</evidence>
<protein>
    <recommendedName>
        <fullName evidence="15">Glycosyltransferase RgtA/B/C/D-like domain-containing protein</fullName>
    </recommendedName>
</protein>
<keyword evidence="11 14" id="KW-1133">Transmembrane helix</keyword>
<dbReference type="PANTHER" id="PTHR13872:SF1">
    <property type="entry name" value="DOLICHYL-DIPHOSPHOOLIGOSACCHARIDE--PROTEIN GLYCOSYLTRANSFERASE SUBUNIT STT3B"/>
    <property type="match status" value="1"/>
</dbReference>
<dbReference type="GO" id="GO:0016020">
    <property type="term" value="C:membrane"/>
    <property type="evidence" value="ECO:0007669"/>
    <property type="project" value="InterPro"/>
</dbReference>
<evidence type="ECO:0000256" key="1">
    <source>
        <dbReference type="ARBA" id="ARBA00001936"/>
    </source>
</evidence>
<dbReference type="GO" id="GO:0004576">
    <property type="term" value="F:oligosaccharyl transferase activity"/>
    <property type="evidence" value="ECO:0007669"/>
    <property type="project" value="InterPro"/>
</dbReference>
<reference evidence="16" key="1">
    <citation type="journal article" date="2020" name="mSystems">
        <title>Genome- and Community-Level Interaction Insights into Carbon Utilization and Element Cycling Functions of Hydrothermarchaeota in Hydrothermal Sediment.</title>
        <authorList>
            <person name="Zhou Z."/>
            <person name="Liu Y."/>
            <person name="Xu W."/>
            <person name="Pan J."/>
            <person name="Luo Z.H."/>
            <person name="Li M."/>
        </authorList>
    </citation>
    <scope>NUCLEOTIDE SEQUENCE [LARGE SCALE GENOMIC DNA]</scope>
    <source>
        <strain evidence="16">SpSt-1233</strain>
    </source>
</reference>
<evidence type="ECO:0000256" key="5">
    <source>
        <dbReference type="ARBA" id="ARBA00010810"/>
    </source>
</evidence>
<dbReference type="PANTHER" id="PTHR13872">
    <property type="entry name" value="DOLICHYL-DIPHOSPHOOLIGOSACCHARIDE--PROTEIN GLYCOSYLTRANSFERASE SUBUNIT"/>
    <property type="match status" value="1"/>
</dbReference>
<evidence type="ECO:0000256" key="12">
    <source>
        <dbReference type="ARBA" id="ARBA00023136"/>
    </source>
</evidence>
<keyword evidence="7" id="KW-0808">Transferase</keyword>
<keyword evidence="9" id="KW-0479">Metal-binding</keyword>
<comment type="similarity">
    <text evidence="5">Belongs to the STT3 family.</text>
</comment>
<dbReference type="InterPro" id="IPR038731">
    <property type="entry name" value="RgtA/B/C-like"/>
</dbReference>